<accession>A0ABW4VUK2</accession>
<organism evidence="1 2">
    <name type="scientific">Belliella marina</name>
    <dbReference type="NCBI Taxonomy" id="1644146"/>
    <lineage>
        <taxon>Bacteria</taxon>
        <taxon>Pseudomonadati</taxon>
        <taxon>Bacteroidota</taxon>
        <taxon>Cytophagia</taxon>
        <taxon>Cytophagales</taxon>
        <taxon>Cyclobacteriaceae</taxon>
        <taxon>Belliella</taxon>
    </lineage>
</organism>
<sequence length="190" mass="22745">MKLLLKCISDFTQGNILTKENVSFFFINIRQILEKERLNTKYPKILFFSNWLVHPELSRKNTTELILQEMRSAIVEHFNNNTEISIELSKKINLTKLREEILDFLEKFNIEKGFLKRQKDWDNMELTLLHLLLDKPVFFDKLKELKTEVDVNYNFIGFKLIEFDDSINYELLSNELRKMNSRILIALPKL</sequence>
<keyword evidence="2" id="KW-1185">Reference proteome</keyword>
<dbReference type="RefSeq" id="WP_376888574.1">
    <property type="nucleotide sequence ID" value="NZ_JBHUHR010000046.1"/>
</dbReference>
<evidence type="ECO:0000313" key="1">
    <source>
        <dbReference type="EMBL" id="MFD2037018.1"/>
    </source>
</evidence>
<dbReference type="EMBL" id="JBHUHR010000046">
    <property type="protein sequence ID" value="MFD2037018.1"/>
    <property type="molecule type" value="Genomic_DNA"/>
</dbReference>
<dbReference type="Proteomes" id="UP001597361">
    <property type="component" value="Unassembled WGS sequence"/>
</dbReference>
<protein>
    <submittedName>
        <fullName evidence="1">Uncharacterized protein</fullName>
    </submittedName>
</protein>
<gene>
    <name evidence="1" type="ORF">ACFSKL_19595</name>
</gene>
<comment type="caution">
    <text evidence="1">The sequence shown here is derived from an EMBL/GenBank/DDBJ whole genome shotgun (WGS) entry which is preliminary data.</text>
</comment>
<evidence type="ECO:0000313" key="2">
    <source>
        <dbReference type="Proteomes" id="UP001597361"/>
    </source>
</evidence>
<name>A0ABW4VUK2_9BACT</name>
<proteinExistence type="predicted"/>
<reference evidence="2" key="1">
    <citation type="journal article" date="2019" name="Int. J. Syst. Evol. Microbiol.">
        <title>The Global Catalogue of Microorganisms (GCM) 10K type strain sequencing project: providing services to taxonomists for standard genome sequencing and annotation.</title>
        <authorList>
            <consortium name="The Broad Institute Genomics Platform"/>
            <consortium name="The Broad Institute Genome Sequencing Center for Infectious Disease"/>
            <person name="Wu L."/>
            <person name="Ma J."/>
        </authorList>
    </citation>
    <scope>NUCLEOTIDE SEQUENCE [LARGE SCALE GENOMIC DNA]</scope>
    <source>
        <strain evidence="2">CGMCC 1.15180</strain>
    </source>
</reference>